<keyword evidence="4" id="KW-1003">Cell membrane</keyword>
<dbReference type="InterPro" id="IPR000014">
    <property type="entry name" value="PAS"/>
</dbReference>
<evidence type="ECO:0000256" key="11">
    <source>
        <dbReference type="ARBA" id="ARBA00022989"/>
    </source>
</evidence>
<dbReference type="FunFam" id="1.10.287.130:FF:000001">
    <property type="entry name" value="Two-component sensor histidine kinase"/>
    <property type="match status" value="1"/>
</dbReference>
<dbReference type="SMART" id="SM00388">
    <property type="entry name" value="HisKA"/>
    <property type="match status" value="1"/>
</dbReference>
<dbReference type="Pfam" id="PF02518">
    <property type="entry name" value="HATPase_c"/>
    <property type="match status" value="1"/>
</dbReference>
<evidence type="ECO:0000256" key="9">
    <source>
        <dbReference type="ARBA" id="ARBA00022777"/>
    </source>
</evidence>
<feature type="transmembrane region" description="Helical" evidence="16">
    <location>
        <begin position="12"/>
        <end position="34"/>
    </location>
</feature>
<keyword evidence="10" id="KW-0067">ATP-binding</keyword>
<keyword evidence="12" id="KW-0902">Two-component regulatory system</keyword>
<evidence type="ECO:0000259" key="19">
    <source>
        <dbReference type="PROSITE" id="PS50112"/>
    </source>
</evidence>
<dbReference type="Pfam" id="PF21623">
    <property type="entry name" value="HK_sensor_dom_bact"/>
    <property type="match status" value="1"/>
</dbReference>
<feature type="modified residue" description="4-aspartylphosphate" evidence="14">
    <location>
        <position position="947"/>
    </location>
</feature>
<dbReference type="GO" id="GO:0000155">
    <property type="term" value="F:phosphorelay sensor kinase activity"/>
    <property type="evidence" value="ECO:0007669"/>
    <property type="project" value="InterPro"/>
</dbReference>
<dbReference type="InterPro" id="IPR005467">
    <property type="entry name" value="His_kinase_dom"/>
</dbReference>
<dbReference type="Gene3D" id="3.30.565.10">
    <property type="entry name" value="Histidine kinase-like ATPase, C-terminal domain"/>
    <property type="match status" value="1"/>
</dbReference>
<feature type="domain" description="Histidine kinase" evidence="17">
    <location>
        <begin position="537"/>
        <end position="762"/>
    </location>
</feature>
<accession>A0A1I3JMI0</accession>
<dbReference type="InterPro" id="IPR004358">
    <property type="entry name" value="Sig_transdc_His_kin-like_C"/>
</dbReference>
<dbReference type="InterPro" id="IPR013767">
    <property type="entry name" value="PAS_fold"/>
</dbReference>
<dbReference type="InterPro" id="IPR029151">
    <property type="entry name" value="Sensor-like_sf"/>
</dbReference>
<dbReference type="InterPro" id="IPR003660">
    <property type="entry name" value="HAMP_dom"/>
</dbReference>
<dbReference type="SUPFAM" id="SSF47384">
    <property type="entry name" value="Homodimeric domain of signal transducing histidine kinase"/>
    <property type="match status" value="1"/>
</dbReference>
<dbReference type="PROSITE" id="PS50109">
    <property type="entry name" value="HIS_KIN"/>
    <property type="match status" value="1"/>
</dbReference>
<keyword evidence="13 16" id="KW-0472">Membrane</keyword>
<dbReference type="InterPro" id="IPR011006">
    <property type="entry name" value="CheY-like_superfamily"/>
</dbReference>
<dbReference type="InterPro" id="IPR035965">
    <property type="entry name" value="PAS-like_dom_sf"/>
</dbReference>
<sequence length="1036" mass="109774">MRLVARSEPRLAVIVMAAVSLSVVFATLLVSAGLQARLRDQALERSEAELGFRARLLANRVTGYVRLADGLSRVPPLAGLERAAATGFDAQEGSTRAQWAARLAAIFQSTLRAEDVVYQARYLDAAGREVVRLDRIDAVLAQTPEDRLQDKSGREYMRFAFARGAAPAFVTPIGMNRERGVLDPRLIPTLRTVAPALDGDGRVLGWIVLNIDLRETLRDMGGVGRFAGAPRIVDGQGRYAATLDPERIPAMAEERPGAAWDDHPALAARAAAGDAFPFDHAQPEADRLLVAAPLRFERMVPPADYMLVWERPASPVDALLAAAWTDALLAGLAATAAAGGLALLLGRRMARPLRRLAAAGEAVTRGADPDAVAWPAEGVHEIRRTAAAFHEMAIRARDRQEELRAREARLEAVMDGASNGIVSIDAGGRIRYVNRALLEMFGHRREALVGRDVSVLAPEPHASAHAGYLRAYARTGQARILGRALEVEAVRADGSRFPVRLAVSAHRVDGAPTYTGLIADLSEERRTERMKAEFISTVSHELRTPLASIKGALSLLRSGVAGELPAAADEMLDMAQSNGERLIRLINDILDFEKISAGGLSCDIARVDLRALAARSLAELASMAEARGVRLSLVPPDPAGPGEVAAEVQADAGRIAQVLANLVSNAVKHSDAGDAVVVAVTPDGDGWRVTVTDEGPGVPVHFRDRIFSRFAQADASDRRARGGTGLGLSISRAIVEAHGGEIGFDCPPGGGSVFAFRLPAVQPRTGEAWRAPPALVFARDPARREALAGVVAGMGLVPRPVEDVEAALLALVDGAPSAVVMDGEASCADCRRIVEALRRVDPGGSAPAILLVPALALGEDPGRAPPPARPVEVLEWPAGELDPERLRRTLAGRLGAGARVLLCEDDDDQARLLTRALAGLATVARAPSCAAARAMLDAADWDAVILDLRLPDGRGESLMGAIRSPRATGPLVLVYSVEEARGALREAVDAAFVKSAIEPTALAEALSALLARRAASGEARDPDPGDRELADADDRT</sequence>
<feature type="domain" description="Response regulatory" evidence="18">
    <location>
        <begin position="899"/>
        <end position="1014"/>
    </location>
</feature>
<protein>
    <recommendedName>
        <fullName evidence="3">histidine kinase</fullName>
        <ecNumber evidence="3">2.7.13.3</ecNumber>
    </recommendedName>
</protein>
<evidence type="ECO:0000256" key="1">
    <source>
        <dbReference type="ARBA" id="ARBA00000085"/>
    </source>
</evidence>
<dbReference type="InterPro" id="IPR003594">
    <property type="entry name" value="HATPase_dom"/>
</dbReference>
<evidence type="ECO:0000256" key="4">
    <source>
        <dbReference type="ARBA" id="ARBA00022475"/>
    </source>
</evidence>
<dbReference type="EC" id="2.7.13.3" evidence="3"/>
<evidence type="ECO:0000256" key="2">
    <source>
        <dbReference type="ARBA" id="ARBA00004651"/>
    </source>
</evidence>
<proteinExistence type="predicted"/>
<dbReference type="CDD" id="cd00082">
    <property type="entry name" value="HisKA"/>
    <property type="match status" value="1"/>
</dbReference>
<name>A0A1I3JMI0_9RHOB</name>
<keyword evidence="9" id="KW-0418">Kinase</keyword>
<evidence type="ECO:0000313" key="22">
    <source>
        <dbReference type="Proteomes" id="UP000199377"/>
    </source>
</evidence>
<keyword evidence="7 16" id="KW-0812">Transmembrane</keyword>
<evidence type="ECO:0000256" key="7">
    <source>
        <dbReference type="ARBA" id="ARBA00022692"/>
    </source>
</evidence>
<dbReference type="Gene3D" id="3.40.50.2300">
    <property type="match status" value="1"/>
</dbReference>
<feature type="domain" description="HAMP" evidence="20">
    <location>
        <begin position="347"/>
        <end position="401"/>
    </location>
</feature>
<dbReference type="PANTHER" id="PTHR43047">
    <property type="entry name" value="TWO-COMPONENT HISTIDINE PROTEIN KINASE"/>
    <property type="match status" value="1"/>
</dbReference>
<evidence type="ECO:0000256" key="16">
    <source>
        <dbReference type="SAM" id="Phobius"/>
    </source>
</evidence>
<comment type="catalytic activity">
    <reaction evidence="1">
        <text>ATP + protein L-histidine = ADP + protein N-phospho-L-histidine.</text>
        <dbReference type="EC" id="2.7.13.3"/>
    </reaction>
</comment>
<dbReference type="Pfam" id="PF00072">
    <property type="entry name" value="Response_reg"/>
    <property type="match status" value="1"/>
</dbReference>
<dbReference type="Gene3D" id="3.30.450.20">
    <property type="entry name" value="PAS domain"/>
    <property type="match status" value="2"/>
</dbReference>
<dbReference type="EMBL" id="FOQH01000008">
    <property type="protein sequence ID" value="SFI61374.1"/>
    <property type="molecule type" value="Genomic_DNA"/>
</dbReference>
<keyword evidence="22" id="KW-1185">Reference proteome</keyword>
<evidence type="ECO:0000259" key="20">
    <source>
        <dbReference type="PROSITE" id="PS50885"/>
    </source>
</evidence>
<evidence type="ECO:0000256" key="5">
    <source>
        <dbReference type="ARBA" id="ARBA00022553"/>
    </source>
</evidence>
<dbReference type="OrthoDB" id="7179697at2"/>
<evidence type="ECO:0000259" key="18">
    <source>
        <dbReference type="PROSITE" id="PS50110"/>
    </source>
</evidence>
<dbReference type="CDD" id="cd00130">
    <property type="entry name" value="PAS"/>
    <property type="match status" value="1"/>
</dbReference>
<keyword evidence="8" id="KW-0547">Nucleotide-binding</keyword>
<evidence type="ECO:0000256" key="10">
    <source>
        <dbReference type="ARBA" id="ARBA00022840"/>
    </source>
</evidence>
<dbReference type="InterPro" id="IPR036890">
    <property type="entry name" value="HATPase_C_sf"/>
</dbReference>
<dbReference type="Gene3D" id="6.10.340.10">
    <property type="match status" value="1"/>
</dbReference>
<evidence type="ECO:0000256" key="14">
    <source>
        <dbReference type="PROSITE-ProRule" id="PRU00169"/>
    </source>
</evidence>
<dbReference type="GO" id="GO:0005886">
    <property type="term" value="C:plasma membrane"/>
    <property type="evidence" value="ECO:0007669"/>
    <property type="project" value="UniProtKB-SubCell"/>
</dbReference>
<dbReference type="GO" id="GO:0006355">
    <property type="term" value="P:regulation of DNA-templated transcription"/>
    <property type="evidence" value="ECO:0007669"/>
    <property type="project" value="InterPro"/>
</dbReference>
<dbReference type="InterPro" id="IPR048760">
    <property type="entry name" value="VP0354-like_sensor_dom"/>
</dbReference>
<dbReference type="Pfam" id="PF00512">
    <property type="entry name" value="HisKA"/>
    <property type="match status" value="1"/>
</dbReference>
<feature type="region of interest" description="Disordered" evidence="15">
    <location>
        <begin position="1014"/>
        <end position="1036"/>
    </location>
</feature>
<dbReference type="AlphaFoldDB" id="A0A1I3JMI0"/>
<dbReference type="SUPFAM" id="SSF52172">
    <property type="entry name" value="CheY-like"/>
    <property type="match status" value="1"/>
</dbReference>
<keyword evidence="6" id="KW-0808">Transferase</keyword>
<evidence type="ECO:0000256" key="6">
    <source>
        <dbReference type="ARBA" id="ARBA00022679"/>
    </source>
</evidence>
<dbReference type="PROSITE" id="PS50110">
    <property type="entry name" value="RESPONSE_REGULATORY"/>
    <property type="match status" value="1"/>
</dbReference>
<evidence type="ECO:0000256" key="15">
    <source>
        <dbReference type="SAM" id="MobiDB-lite"/>
    </source>
</evidence>
<dbReference type="SUPFAM" id="SSF103190">
    <property type="entry name" value="Sensory domain-like"/>
    <property type="match status" value="1"/>
</dbReference>
<evidence type="ECO:0000256" key="8">
    <source>
        <dbReference type="ARBA" id="ARBA00022741"/>
    </source>
</evidence>
<evidence type="ECO:0000256" key="13">
    <source>
        <dbReference type="ARBA" id="ARBA00023136"/>
    </source>
</evidence>
<organism evidence="21 22">
    <name type="scientific">Albimonas pacifica</name>
    <dbReference type="NCBI Taxonomy" id="1114924"/>
    <lineage>
        <taxon>Bacteria</taxon>
        <taxon>Pseudomonadati</taxon>
        <taxon>Pseudomonadota</taxon>
        <taxon>Alphaproteobacteria</taxon>
        <taxon>Rhodobacterales</taxon>
        <taxon>Paracoccaceae</taxon>
        <taxon>Albimonas</taxon>
    </lineage>
</organism>
<dbReference type="SUPFAM" id="SSF55785">
    <property type="entry name" value="PYP-like sensor domain (PAS domain)"/>
    <property type="match status" value="1"/>
</dbReference>
<keyword evidence="5 14" id="KW-0597">Phosphoprotein</keyword>
<dbReference type="SUPFAM" id="SSF55874">
    <property type="entry name" value="ATPase domain of HSP90 chaperone/DNA topoisomerase II/histidine kinase"/>
    <property type="match status" value="1"/>
</dbReference>
<dbReference type="Pfam" id="PF00989">
    <property type="entry name" value="PAS"/>
    <property type="match status" value="1"/>
</dbReference>
<feature type="domain" description="PAS" evidence="19">
    <location>
        <begin position="406"/>
        <end position="476"/>
    </location>
</feature>
<dbReference type="InterPro" id="IPR036097">
    <property type="entry name" value="HisK_dim/P_sf"/>
</dbReference>
<evidence type="ECO:0000256" key="3">
    <source>
        <dbReference type="ARBA" id="ARBA00012438"/>
    </source>
</evidence>
<dbReference type="SMART" id="SM00387">
    <property type="entry name" value="HATPase_c"/>
    <property type="match status" value="1"/>
</dbReference>
<dbReference type="CDD" id="cd00075">
    <property type="entry name" value="HATPase"/>
    <property type="match status" value="1"/>
</dbReference>
<evidence type="ECO:0000259" key="17">
    <source>
        <dbReference type="PROSITE" id="PS50109"/>
    </source>
</evidence>
<comment type="subcellular location">
    <subcellularLocation>
        <location evidence="2">Cell membrane</location>
        <topology evidence="2">Multi-pass membrane protein</topology>
    </subcellularLocation>
</comment>
<dbReference type="SMART" id="SM00091">
    <property type="entry name" value="PAS"/>
    <property type="match status" value="1"/>
</dbReference>
<feature type="compositionally biased region" description="Basic and acidic residues" evidence="15">
    <location>
        <begin position="1018"/>
        <end position="1036"/>
    </location>
</feature>
<dbReference type="PROSITE" id="PS50885">
    <property type="entry name" value="HAMP"/>
    <property type="match status" value="1"/>
</dbReference>
<dbReference type="InterPro" id="IPR001789">
    <property type="entry name" value="Sig_transdc_resp-reg_receiver"/>
</dbReference>
<dbReference type="InterPro" id="IPR003661">
    <property type="entry name" value="HisK_dim/P_dom"/>
</dbReference>
<dbReference type="PRINTS" id="PR00344">
    <property type="entry name" value="BCTRLSENSOR"/>
</dbReference>
<dbReference type="STRING" id="1114924.SAMN05216258_10868"/>
<evidence type="ECO:0000256" key="12">
    <source>
        <dbReference type="ARBA" id="ARBA00023012"/>
    </source>
</evidence>
<reference evidence="21 22" key="1">
    <citation type="submission" date="2016-10" db="EMBL/GenBank/DDBJ databases">
        <authorList>
            <person name="de Groot N.N."/>
        </authorList>
    </citation>
    <scope>NUCLEOTIDE SEQUENCE [LARGE SCALE GENOMIC DNA]</scope>
    <source>
        <strain evidence="21 22">CGMCC 1.11030</strain>
    </source>
</reference>
<dbReference type="FunFam" id="3.30.565.10:FF:000006">
    <property type="entry name" value="Sensor histidine kinase WalK"/>
    <property type="match status" value="1"/>
</dbReference>
<evidence type="ECO:0000313" key="21">
    <source>
        <dbReference type="EMBL" id="SFI61374.1"/>
    </source>
</evidence>
<dbReference type="SMART" id="SM00448">
    <property type="entry name" value="REC"/>
    <property type="match status" value="1"/>
</dbReference>
<dbReference type="PANTHER" id="PTHR43047:SF72">
    <property type="entry name" value="OSMOSENSING HISTIDINE PROTEIN KINASE SLN1"/>
    <property type="match status" value="1"/>
</dbReference>
<dbReference type="Gene3D" id="1.10.287.130">
    <property type="match status" value="1"/>
</dbReference>
<dbReference type="RefSeq" id="WP_092861681.1">
    <property type="nucleotide sequence ID" value="NZ_FOQH01000008.1"/>
</dbReference>
<gene>
    <name evidence="21" type="ORF">SAMN05216258_10868</name>
</gene>
<dbReference type="NCBIfam" id="TIGR00229">
    <property type="entry name" value="sensory_box"/>
    <property type="match status" value="1"/>
</dbReference>
<dbReference type="Proteomes" id="UP000199377">
    <property type="component" value="Unassembled WGS sequence"/>
</dbReference>
<dbReference type="GO" id="GO:0009927">
    <property type="term" value="F:histidine phosphotransfer kinase activity"/>
    <property type="evidence" value="ECO:0007669"/>
    <property type="project" value="TreeGrafter"/>
</dbReference>
<keyword evidence="11 16" id="KW-1133">Transmembrane helix</keyword>
<dbReference type="GO" id="GO:0005524">
    <property type="term" value="F:ATP binding"/>
    <property type="evidence" value="ECO:0007669"/>
    <property type="project" value="UniProtKB-KW"/>
</dbReference>
<dbReference type="PROSITE" id="PS50112">
    <property type="entry name" value="PAS"/>
    <property type="match status" value="1"/>
</dbReference>